<evidence type="ECO:0000256" key="2">
    <source>
        <dbReference type="ARBA" id="ARBA00007400"/>
    </source>
</evidence>
<dbReference type="GO" id="GO:0009246">
    <property type="term" value="P:enterobacterial common antigen biosynthetic process"/>
    <property type="evidence" value="ECO:0007669"/>
    <property type="project" value="TreeGrafter"/>
</dbReference>
<feature type="transmembrane region" description="Helical" evidence="7">
    <location>
        <begin position="100"/>
        <end position="118"/>
    </location>
</feature>
<organism evidence="9 10">
    <name type="scientific">Secundilactobacillus collinoides</name>
    <name type="common">Lactobacillus collinoides</name>
    <dbReference type="NCBI Taxonomy" id="33960"/>
    <lineage>
        <taxon>Bacteria</taxon>
        <taxon>Bacillati</taxon>
        <taxon>Bacillota</taxon>
        <taxon>Bacilli</taxon>
        <taxon>Lactobacillales</taxon>
        <taxon>Lactobacillaceae</taxon>
        <taxon>Secundilactobacillus</taxon>
    </lineage>
</organism>
<sequence>MGSDDLAAKTKRPYLYEVDLMRIIFICGVLLNHTTSTFKGRIDNASTSQVILEASHLMLHFTRMGFMFMTGLVLTLNYYNRKHEWLKFERKRFVSAGIPYLAWNFIVMLLSIEAGVGFSMANFKADYIDAVIHGDQFYMYYILIVLQLYLVFPLIVLMFKKFDKYHSWIMGISFVIQMAILIFIKYFLPNIDRTNWWWWFRSYGVNVFTYQFYFLAGAYASIHYKAVTQFINAHIKPIAWLTGILSLGTVGLFFFDIDFLHLSMAATMSVHQPYMLIYDVFMIAFVFWVGLRFAYWRQHGLWPWVDRWVHNVAKVSFGLYLVQTIPLAMLAFILAQISLPAWAMLLCLPIGYAFVIAVAFGISWFCYKVPPFGILIGRNNLRFKKRVAQTQEKIATVVEEKSLTPDDRK</sequence>
<dbReference type="AlphaFoldDB" id="A0A161XWH0"/>
<keyword evidence="10" id="KW-1185">Reference proteome</keyword>
<evidence type="ECO:0000256" key="5">
    <source>
        <dbReference type="ARBA" id="ARBA00022989"/>
    </source>
</evidence>
<comment type="similarity">
    <text evidence="2">Belongs to the acyltransferase 3 family.</text>
</comment>
<gene>
    <name evidence="9" type="ORF">TY91_02095</name>
</gene>
<name>A0A161XWH0_SECCO</name>
<dbReference type="GO" id="GO:0016413">
    <property type="term" value="F:O-acetyltransferase activity"/>
    <property type="evidence" value="ECO:0007669"/>
    <property type="project" value="TreeGrafter"/>
</dbReference>
<feature type="transmembrane region" description="Helical" evidence="7">
    <location>
        <begin position="341"/>
        <end position="367"/>
    </location>
</feature>
<proteinExistence type="inferred from homology"/>
<keyword evidence="9" id="KW-0808">Transferase</keyword>
<evidence type="ECO:0000259" key="8">
    <source>
        <dbReference type="Pfam" id="PF01757"/>
    </source>
</evidence>
<comment type="subcellular location">
    <subcellularLocation>
        <location evidence="1">Cell membrane</location>
        <topology evidence="1">Multi-pass membrane protein</topology>
    </subcellularLocation>
</comment>
<keyword evidence="9" id="KW-0012">Acyltransferase</keyword>
<feature type="transmembrane region" description="Helical" evidence="7">
    <location>
        <begin position="208"/>
        <end position="226"/>
    </location>
</feature>
<dbReference type="InterPro" id="IPR002656">
    <property type="entry name" value="Acyl_transf_3_dom"/>
</dbReference>
<dbReference type="PANTHER" id="PTHR40074:SF2">
    <property type="entry name" value="O-ACETYLTRANSFERASE WECH"/>
    <property type="match status" value="1"/>
</dbReference>
<evidence type="ECO:0000256" key="6">
    <source>
        <dbReference type="ARBA" id="ARBA00023136"/>
    </source>
</evidence>
<comment type="caution">
    <text evidence="9">The sequence shown here is derived from an EMBL/GenBank/DDBJ whole genome shotgun (WGS) entry which is preliminary data.</text>
</comment>
<feature type="transmembrane region" description="Helical" evidence="7">
    <location>
        <begin position="275"/>
        <end position="296"/>
    </location>
</feature>
<accession>A0A161XWH0</accession>
<dbReference type="GO" id="GO:0005886">
    <property type="term" value="C:plasma membrane"/>
    <property type="evidence" value="ECO:0007669"/>
    <property type="project" value="UniProtKB-SubCell"/>
</dbReference>
<evidence type="ECO:0000313" key="9">
    <source>
        <dbReference type="EMBL" id="KZL42858.1"/>
    </source>
</evidence>
<dbReference type="PATRIC" id="fig|33960.6.peg.803"/>
<keyword evidence="4 7" id="KW-0812">Transmembrane</keyword>
<dbReference type="PANTHER" id="PTHR40074">
    <property type="entry name" value="O-ACETYLTRANSFERASE WECH"/>
    <property type="match status" value="1"/>
</dbReference>
<evidence type="ECO:0000256" key="3">
    <source>
        <dbReference type="ARBA" id="ARBA00022475"/>
    </source>
</evidence>
<dbReference type="EMBL" id="JYDC01000016">
    <property type="protein sequence ID" value="KZL42858.1"/>
    <property type="molecule type" value="Genomic_DNA"/>
</dbReference>
<feature type="transmembrane region" description="Helical" evidence="7">
    <location>
        <begin position="238"/>
        <end position="255"/>
    </location>
</feature>
<keyword evidence="3" id="KW-1003">Cell membrane</keyword>
<feature type="transmembrane region" description="Helical" evidence="7">
    <location>
        <begin position="58"/>
        <end position="79"/>
    </location>
</feature>
<feature type="transmembrane region" description="Helical" evidence="7">
    <location>
        <begin position="138"/>
        <end position="159"/>
    </location>
</feature>
<keyword evidence="5 7" id="KW-1133">Transmembrane helix</keyword>
<feature type="domain" description="Acyltransferase 3" evidence="8">
    <location>
        <begin position="16"/>
        <end position="364"/>
    </location>
</feature>
<protein>
    <submittedName>
        <fullName evidence="9">Acyltransferase</fullName>
    </submittedName>
</protein>
<feature type="transmembrane region" description="Helical" evidence="7">
    <location>
        <begin position="168"/>
        <end position="188"/>
    </location>
</feature>
<evidence type="ECO:0000256" key="1">
    <source>
        <dbReference type="ARBA" id="ARBA00004651"/>
    </source>
</evidence>
<reference evidence="9 10" key="1">
    <citation type="submission" date="2015-02" db="EMBL/GenBank/DDBJ databases">
        <title>Draft genome sequence of Lactobacillus collinoides CUPV2371 isolated from a natural cider, the first genome sequence of a strain of this species.</title>
        <authorList>
            <person name="Puertas A.I."/>
            <person name="Spano G."/>
            <person name="Capozzi V."/>
            <person name="Lamontanara A."/>
            <person name="Orru L."/>
            <person name="Duenas M.T."/>
        </authorList>
    </citation>
    <scope>NUCLEOTIDE SEQUENCE [LARGE SCALE GENOMIC DNA]</scope>
    <source>
        <strain evidence="9 10">237</strain>
    </source>
</reference>
<evidence type="ECO:0000256" key="4">
    <source>
        <dbReference type="ARBA" id="ARBA00022692"/>
    </source>
</evidence>
<feature type="transmembrane region" description="Helical" evidence="7">
    <location>
        <begin position="317"/>
        <end position="335"/>
    </location>
</feature>
<dbReference type="Proteomes" id="UP000076480">
    <property type="component" value="Unassembled WGS sequence"/>
</dbReference>
<feature type="transmembrane region" description="Helical" evidence="7">
    <location>
        <begin position="20"/>
        <end position="38"/>
    </location>
</feature>
<evidence type="ECO:0000313" key="10">
    <source>
        <dbReference type="Proteomes" id="UP000076480"/>
    </source>
</evidence>
<keyword evidence="6 7" id="KW-0472">Membrane</keyword>
<evidence type="ECO:0000256" key="7">
    <source>
        <dbReference type="SAM" id="Phobius"/>
    </source>
</evidence>
<dbReference type="Pfam" id="PF01757">
    <property type="entry name" value="Acyl_transf_3"/>
    <property type="match status" value="1"/>
</dbReference>